<gene>
    <name evidence="1" type="ORF">EDB92DRAFT_1944990</name>
</gene>
<proteinExistence type="predicted"/>
<dbReference type="Proteomes" id="UP001201163">
    <property type="component" value="Unassembled WGS sequence"/>
</dbReference>
<comment type="caution">
    <text evidence="1">The sequence shown here is derived from an EMBL/GenBank/DDBJ whole genome shotgun (WGS) entry which is preliminary data.</text>
</comment>
<organism evidence="1 2">
    <name type="scientific">Lactarius akahatsu</name>
    <dbReference type="NCBI Taxonomy" id="416441"/>
    <lineage>
        <taxon>Eukaryota</taxon>
        <taxon>Fungi</taxon>
        <taxon>Dikarya</taxon>
        <taxon>Basidiomycota</taxon>
        <taxon>Agaricomycotina</taxon>
        <taxon>Agaricomycetes</taxon>
        <taxon>Russulales</taxon>
        <taxon>Russulaceae</taxon>
        <taxon>Lactarius</taxon>
    </lineage>
</organism>
<dbReference type="EMBL" id="JAKELL010000020">
    <property type="protein sequence ID" value="KAH8993031.1"/>
    <property type="molecule type" value="Genomic_DNA"/>
</dbReference>
<dbReference type="AlphaFoldDB" id="A0AAD4LHC8"/>
<accession>A0AAD4LHC8</accession>
<protein>
    <submittedName>
        <fullName evidence="1">Uncharacterized protein</fullName>
    </submittedName>
</protein>
<sequence>MSLPSSSAASPLAPRLIDSLTCQELQEALDNAQPITNLDDPNQPATYWLISYSSHLQPPGFKVKLSPLSYSISASLRHPSPSCFHLLHTLILSQNPSLATSSLSLFSSFSVSSSSPSPLVVVTALSDPGHPQNATE</sequence>
<reference evidence="1" key="1">
    <citation type="submission" date="2022-01" db="EMBL/GenBank/DDBJ databases">
        <title>Comparative genomics reveals a dynamic genome evolution in the ectomycorrhizal milk-cap (Lactarius) mushrooms.</title>
        <authorList>
            <consortium name="DOE Joint Genome Institute"/>
            <person name="Lebreton A."/>
            <person name="Tang N."/>
            <person name="Kuo A."/>
            <person name="LaButti K."/>
            <person name="Drula E."/>
            <person name="Barry K."/>
            <person name="Clum A."/>
            <person name="Lipzen A."/>
            <person name="Mousain D."/>
            <person name="Ng V."/>
            <person name="Wang R."/>
            <person name="Wang X."/>
            <person name="Dai Y."/>
            <person name="Henrissat B."/>
            <person name="Grigoriev I.V."/>
            <person name="Guerin-Laguette A."/>
            <person name="Yu F."/>
            <person name="Martin F.M."/>
        </authorList>
    </citation>
    <scope>NUCLEOTIDE SEQUENCE</scope>
    <source>
        <strain evidence="1">QP</strain>
    </source>
</reference>
<evidence type="ECO:0000313" key="1">
    <source>
        <dbReference type="EMBL" id="KAH8993031.1"/>
    </source>
</evidence>
<keyword evidence="2" id="KW-1185">Reference proteome</keyword>
<evidence type="ECO:0000313" key="2">
    <source>
        <dbReference type="Proteomes" id="UP001201163"/>
    </source>
</evidence>
<name>A0AAD4LHC8_9AGAM</name>